<proteinExistence type="predicted"/>
<name>A0A4Y2SKD5_ARAVE</name>
<protein>
    <submittedName>
        <fullName evidence="2">Uncharacterized protein</fullName>
    </submittedName>
</protein>
<dbReference type="Proteomes" id="UP000499080">
    <property type="component" value="Unassembled WGS sequence"/>
</dbReference>
<feature type="compositionally biased region" description="Polar residues" evidence="1">
    <location>
        <begin position="11"/>
        <end position="20"/>
    </location>
</feature>
<sequence length="138" mass="15186">MGGASNRSREQMSYQTSSMKGQGGGARKGSDVVWIVVSRKQAEARRILKRHFERSMNRTYGKSVVDSKVSKTGRDITWNHLVHSSVSPLLIEISRKGLHVLESSICRQVAKMAAKVKSPVLSGTSQPILTPVKHCSQP</sequence>
<gene>
    <name evidence="2" type="ORF">AVEN_34016_1</name>
</gene>
<dbReference type="AlphaFoldDB" id="A0A4Y2SKD5"/>
<dbReference type="EMBL" id="BGPR01022412">
    <property type="protein sequence ID" value="GBN88692.1"/>
    <property type="molecule type" value="Genomic_DNA"/>
</dbReference>
<accession>A0A4Y2SKD5</accession>
<evidence type="ECO:0000313" key="2">
    <source>
        <dbReference type="EMBL" id="GBN88692.1"/>
    </source>
</evidence>
<evidence type="ECO:0000256" key="1">
    <source>
        <dbReference type="SAM" id="MobiDB-lite"/>
    </source>
</evidence>
<organism evidence="2 3">
    <name type="scientific">Araneus ventricosus</name>
    <name type="common">Orbweaver spider</name>
    <name type="synonym">Epeira ventricosa</name>
    <dbReference type="NCBI Taxonomy" id="182803"/>
    <lineage>
        <taxon>Eukaryota</taxon>
        <taxon>Metazoa</taxon>
        <taxon>Ecdysozoa</taxon>
        <taxon>Arthropoda</taxon>
        <taxon>Chelicerata</taxon>
        <taxon>Arachnida</taxon>
        <taxon>Araneae</taxon>
        <taxon>Araneomorphae</taxon>
        <taxon>Entelegynae</taxon>
        <taxon>Araneoidea</taxon>
        <taxon>Araneidae</taxon>
        <taxon>Araneus</taxon>
    </lineage>
</organism>
<comment type="caution">
    <text evidence="2">The sequence shown here is derived from an EMBL/GenBank/DDBJ whole genome shotgun (WGS) entry which is preliminary data.</text>
</comment>
<reference evidence="2 3" key="1">
    <citation type="journal article" date="2019" name="Sci. Rep.">
        <title>Orb-weaving spider Araneus ventricosus genome elucidates the spidroin gene catalogue.</title>
        <authorList>
            <person name="Kono N."/>
            <person name="Nakamura H."/>
            <person name="Ohtoshi R."/>
            <person name="Moran D.A.P."/>
            <person name="Shinohara A."/>
            <person name="Yoshida Y."/>
            <person name="Fujiwara M."/>
            <person name="Mori M."/>
            <person name="Tomita M."/>
            <person name="Arakawa K."/>
        </authorList>
    </citation>
    <scope>NUCLEOTIDE SEQUENCE [LARGE SCALE GENOMIC DNA]</scope>
</reference>
<keyword evidence="3" id="KW-1185">Reference proteome</keyword>
<feature type="region of interest" description="Disordered" evidence="1">
    <location>
        <begin position="1"/>
        <end position="27"/>
    </location>
</feature>
<evidence type="ECO:0000313" key="3">
    <source>
        <dbReference type="Proteomes" id="UP000499080"/>
    </source>
</evidence>